<sequence>MTLKLKISKRIADKIRDKHGVSPKDVYECFENRRGKDLFDTRAEHLTDPLTRWFLAYTNHKRLLKVVFIPVDGCMEIKSVFEPNAEEIRIYDKYGLDN</sequence>
<dbReference type="EMBL" id="CP063231">
    <property type="protein sequence ID" value="URL59594.1"/>
    <property type="molecule type" value="Genomic_DNA"/>
</dbReference>
<dbReference type="Proteomes" id="UP001056681">
    <property type="component" value="Chromosome"/>
</dbReference>
<name>A0ABY4T3Y2_9GAMM</name>
<organism evidence="1 2">
    <name type="scientific">Luteibacter flocculans</name>
    <dbReference type="NCBI Taxonomy" id="2780091"/>
    <lineage>
        <taxon>Bacteria</taxon>
        <taxon>Pseudomonadati</taxon>
        <taxon>Pseudomonadota</taxon>
        <taxon>Gammaproteobacteria</taxon>
        <taxon>Lysobacterales</taxon>
        <taxon>Rhodanobacteraceae</taxon>
        <taxon>Luteibacter</taxon>
    </lineage>
</organism>
<evidence type="ECO:0000313" key="1">
    <source>
        <dbReference type="EMBL" id="URL59594.1"/>
    </source>
</evidence>
<accession>A0ABY4T3Y2</accession>
<reference evidence="1" key="1">
    <citation type="submission" date="2020-10" db="EMBL/GenBank/DDBJ databases">
        <title>Whole-genome sequence of Luteibacter sp. EIF3.</title>
        <authorList>
            <person name="Friedrich I."/>
            <person name="Hertel R."/>
            <person name="Daniel R."/>
        </authorList>
    </citation>
    <scope>NUCLEOTIDE SEQUENCE</scope>
    <source>
        <strain evidence="1">EIF3</strain>
    </source>
</reference>
<proteinExistence type="predicted"/>
<keyword evidence="2" id="KW-1185">Reference proteome</keyword>
<keyword evidence="1" id="KW-0378">Hydrolase</keyword>
<gene>
    <name evidence="1" type="ORF">IM816_05720</name>
</gene>
<dbReference type="GO" id="GO:0016787">
    <property type="term" value="F:hydrolase activity"/>
    <property type="evidence" value="ECO:0007669"/>
    <property type="project" value="UniProtKB-KW"/>
</dbReference>
<protein>
    <submittedName>
        <fullName evidence="1">ADP-ribosyl-(Dinitrogen reductase) hydrolase</fullName>
    </submittedName>
</protein>
<evidence type="ECO:0000313" key="2">
    <source>
        <dbReference type="Proteomes" id="UP001056681"/>
    </source>
</evidence>